<dbReference type="STRING" id="272123.Anacy_4234"/>
<name>K9ZLD6_ANACC</name>
<accession>K9ZLD6</accession>
<evidence type="ECO:0000256" key="1">
    <source>
        <dbReference type="SAM" id="Phobius"/>
    </source>
</evidence>
<dbReference type="Proteomes" id="UP000010474">
    <property type="component" value="Chromosome"/>
</dbReference>
<keyword evidence="1" id="KW-0472">Membrane</keyword>
<dbReference type="Gene3D" id="1.25.40.10">
    <property type="entry name" value="Tetratricopeptide repeat domain"/>
    <property type="match status" value="1"/>
</dbReference>
<dbReference type="EMBL" id="CP003659">
    <property type="protein sequence ID" value="AFZ59599.1"/>
    <property type="molecule type" value="Genomic_DNA"/>
</dbReference>
<keyword evidence="3" id="KW-1185">Reference proteome</keyword>
<dbReference type="RefSeq" id="WP_015216216.1">
    <property type="nucleotide sequence ID" value="NC_019771.1"/>
</dbReference>
<sequence>MAIANAYKKQYSISFVYSSYLLGLVTGHVLKIWNSKHREYSNGNHEIAIDCFSRVILDQRTLASFLVKFGMETLDATGNVKYLSKAIELDNNLKHDYRLFERLGISYYNIAKANSEKFSENIEKSIINFQLALGLNPGNPNLSNYLANAKQLNQHEN</sequence>
<dbReference type="InterPro" id="IPR011990">
    <property type="entry name" value="TPR-like_helical_dom_sf"/>
</dbReference>
<dbReference type="KEGG" id="acy:Anacy_4234"/>
<keyword evidence="1" id="KW-0812">Transmembrane</keyword>
<feature type="transmembrane region" description="Helical" evidence="1">
    <location>
        <begin position="12"/>
        <end position="30"/>
    </location>
</feature>
<organism evidence="2 3">
    <name type="scientific">Anabaena cylindrica (strain ATCC 27899 / PCC 7122)</name>
    <dbReference type="NCBI Taxonomy" id="272123"/>
    <lineage>
        <taxon>Bacteria</taxon>
        <taxon>Bacillati</taxon>
        <taxon>Cyanobacteriota</taxon>
        <taxon>Cyanophyceae</taxon>
        <taxon>Nostocales</taxon>
        <taxon>Nostocaceae</taxon>
        <taxon>Anabaena</taxon>
    </lineage>
</organism>
<protein>
    <recommendedName>
        <fullName evidence="4">TPR repeat-containing protein</fullName>
    </recommendedName>
</protein>
<evidence type="ECO:0008006" key="4">
    <source>
        <dbReference type="Google" id="ProtNLM"/>
    </source>
</evidence>
<proteinExistence type="predicted"/>
<reference evidence="3" key="1">
    <citation type="journal article" date="2013" name="Proc. Natl. Acad. Sci. U.S.A.">
        <title>Improving the coverage of the cyanobacterial phylum using diversity-driven genome sequencing.</title>
        <authorList>
            <person name="Shih P.M."/>
            <person name="Wu D."/>
            <person name="Latifi A."/>
            <person name="Axen S.D."/>
            <person name="Fewer D.P."/>
            <person name="Talla E."/>
            <person name="Calteau A."/>
            <person name="Cai F."/>
            <person name="Tandeau de Marsac N."/>
            <person name="Rippka R."/>
            <person name="Herdman M."/>
            <person name="Sivonen K."/>
            <person name="Coursin T."/>
            <person name="Laurent T."/>
            <person name="Goodwin L."/>
            <person name="Nolan M."/>
            <person name="Davenport K.W."/>
            <person name="Han C.S."/>
            <person name="Rubin E.M."/>
            <person name="Eisen J.A."/>
            <person name="Woyke T."/>
            <person name="Gugger M."/>
            <person name="Kerfeld C.A."/>
        </authorList>
    </citation>
    <scope>NUCLEOTIDE SEQUENCE [LARGE SCALE GENOMIC DNA]</scope>
    <source>
        <strain evidence="3">ATCC 27899 / PCC 7122</strain>
    </source>
</reference>
<evidence type="ECO:0000313" key="2">
    <source>
        <dbReference type="EMBL" id="AFZ59599.1"/>
    </source>
</evidence>
<gene>
    <name evidence="2" type="ordered locus">Anacy_4234</name>
</gene>
<evidence type="ECO:0000313" key="3">
    <source>
        <dbReference type="Proteomes" id="UP000010474"/>
    </source>
</evidence>
<dbReference type="HOGENOM" id="CLU_1674279_0_0_3"/>
<dbReference type="PATRIC" id="fig|272123.3.peg.4609"/>
<dbReference type="SUPFAM" id="SSF48452">
    <property type="entry name" value="TPR-like"/>
    <property type="match status" value="1"/>
</dbReference>
<dbReference type="AlphaFoldDB" id="K9ZLD6"/>
<keyword evidence="1" id="KW-1133">Transmembrane helix</keyword>